<feature type="region of interest" description="Disordered" evidence="2">
    <location>
        <begin position="120"/>
        <end position="155"/>
    </location>
</feature>
<feature type="region of interest" description="Disordered" evidence="2">
    <location>
        <begin position="30"/>
        <end position="71"/>
    </location>
</feature>
<dbReference type="EMBL" id="JASCZI010120895">
    <property type="protein sequence ID" value="MED6157139.1"/>
    <property type="molecule type" value="Genomic_DNA"/>
</dbReference>
<evidence type="ECO:0008006" key="5">
    <source>
        <dbReference type="Google" id="ProtNLM"/>
    </source>
</evidence>
<proteinExistence type="predicted"/>
<accession>A0ABU6U8I2</accession>
<keyword evidence="4" id="KW-1185">Reference proteome</keyword>
<organism evidence="3 4">
    <name type="scientific">Stylosanthes scabra</name>
    <dbReference type="NCBI Taxonomy" id="79078"/>
    <lineage>
        <taxon>Eukaryota</taxon>
        <taxon>Viridiplantae</taxon>
        <taxon>Streptophyta</taxon>
        <taxon>Embryophyta</taxon>
        <taxon>Tracheophyta</taxon>
        <taxon>Spermatophyta</taxon>
        <taxon>Magnoliopsida</taxon>
        <taxon>eudicotyledons</taxon>
        <taxon>Gunneridae</taxon>
        <taxon>Pentapetalae</taxon>
        <taxon>rosids</taxon>
        <taxon>fabids</taxon>
        <taxon>Fabales</taxon>
        <taxon>Fabaceae</taxon>
        <taxon>Papilionoideae</taxon>
        <taxon>50 kb inversion clade</taxon>
        <taxon>dalbergioids sensu lato</taxon>
        <taxon>Dalbergieae</taxon>
        <taxon>Pterocarpus clade</taxon>
        <taxon>Stylosanthes</taxon>
    </lineage>
</organism>
<evidence type="ECO:0000313" key="4">
    <source>
        <dbReference type="Proteomes" id="UP001341840"/>
    </source>
</evidence>
<evidence type="ECO:0000256" key="1">
    <source>
        <dbReference type="SAM" id="Coils"/>
    </source>
</evidence>
<gene>
    <name evidence="3" type="ORF">PIB30_020640</name>
</gene>
<evidence type="ECO:0000256" key="2">
    <source>
        <dbReference type="SAM" id="MobiDB-lite"/>
    </source>
</evidence>
<dbReference type="Proteomes" id="UP001341840">
    <property type="component" value="Unassembled WGS sequence"/>
</dbReference>
<evidence type="ECO:0000313" key="3">
    <source>
        <dbReference type="EMBL" id="MED6157139.1"/>
    </source>
</evidence>
<comment type="caution">
    <text evidence="3">The sequence shown here is derived from an EMBL/GenBank/DDBJ whole genome shotgun (WGS) entry which is preliminary data.</text>
</comment>
<feature type="compositionally biased region" description="Polar residues" evidence="2">
    <location>
        <begin position="52"/>
        <end position="66"/>
    </location>
</feature>
<name>A0ABU6U8I2_9FABA</name>
<feature type="compositionally biased region" description="Basic and acidic residues" evidence="2">
    <location>
        <begin position="40"/>
        <end position="51"/>
    </location>
</feature>
<protein>
    <recommendedName>
        <fullName evidence="5">CWF21 domain-containing protein</fullName>
    </recommendedName>
</protein>
<keyword evidence="1" id="KW-0175">Coiled coil</keyword>
<feature type="coiled-coil region" evidence="1">
    <location>
        <begin position="82"/>
        <end position="109"/>
    </location>
</feature>
<reference evidence="3 4" key="1">
    <citation type="journal article" date="2023" name="Plants (Basel)">
        <title>Bridging the Gap: Combining Genomics and Transcriptomics Approaches to Understand Stylosanthes scabra, an Orphan Legume from the Brazilian Caatinga.</title>
        <authorList>
            <person name="Ferreira-Neto J.R.C."/>
            <person name="da Silva M.D."/>
            <person name="Binneck E."/>
            <person name="de Melo N.F."/>
            <person name="da Silva R.H."/>
            <person name="de Melo A.L.T.M."/>
            <person name="Pandolfi V."/>
            <person name="Bustamante F.O."/>
            <person name="Brasileiro-Vidal A.C."/>
            <person name="Benko-Iseppon A.M."/>
        </authorList>
    </citation>
    <scope>NUCLEOTIDE SEQUENCE [LARGE SCALE GENOMIC DNA]</scope>
    <source>
        <tissue evidence="3">Leaves</tissue>
    </source>
</reference>
<sequence>MQQTRLIGRLQKGGGLHCGKGAKSRSLAEVFKNTHTRKRNKEEWVDERSERLNASQQSAHEGNDLNNPAVVDPDEVWRDVAKLEMNATVQEAREELLREREEFRKMRDEMSVYYVSVRDGPNSGVGLTSVAAPAAQPNGDGGRQDQDDADDYQDP</sequence>